<organism evidence="2 3">
    <name type="scientific">Povalibacter uvarum</name>
    <dbReference type="NCBI Taxonomy" id="732238"/>
    <lineage>
        <taxon>Bacteria</taxon>
        <taxon>Pseudomonadati</taxon>
        <taxon>Pseudomonadota</taxon>
        <taxon>Gammaproteobacteria</taxon>
        <taxon>Steroidobacterales</taxon>
        <taxon>Steroidobacteraceae</taxon>
        <taxon>Povalibacter</taxon>
    </lineage>
</organism>
<dbReference type="Proteomes" id="UP000588068">
    <property type="component" value="Unassembled WGS sequence"/>
</dbReference>
<dbReference type="Gene3D" id="3.40.50.880">
    <property type="match status" value="1"/>
</dbReference>
<evidence type="ECO:0000259" key="1">
    <source>
        <dbReference type="Pfam" id="PF01965"/>
    </source>
</evidence>
<dbReference type="AlphaFoldDB" id="A0A841HTI5"/>
<dbReference type="InterPro" id="IPR029062">
    <property type="entry name" value="Class_I_gatase-like"/>
</dbReference>
<dbReference type="EMBL" id="JACHHZ010000005">
    <property type="protein sequence ID" value="MBB6095302.1"/>
    <property type="molecule type" value="Genomic_DNA"/>
</dbReference>
<dbReference type="GO" id="GO:0008233">
    <property type="term" value="F:peptidase activity"/>
    <property type="evidence" value="ECO:0007669"/>
    <property type="project" value="UniProtKB-KW"/>
</dbReference>
<keyword evidence="2" id="KW-0645">Protease</keyword>
<dbReference type="GO" id="GO:0006508">
    <property type="term" value="P:proteolysis"/>
    <property type="evidence" value="ECO:0007669"/>
    <property type="project" value="UniProtKB-KW"/>
</dbReference>
<comment type="caution">
    <text evidence="2">The sequence shown here is derived from an EMBL/GenBank/DDBJ whole genome shotgun (WGS) entry which is preliminary data.</text>
</comment>
<dbReference type="SUPFAM" id="SSF52317">
    <property type="entry name" value="Class I glutamine amidotransferase-like"/>
    <property type="match status" value="1"/>
</dbReference>
<evidence type="ECO:0000313" key="2">
    <source>
        <dbReference type="EMBL" id="MBB6095302.1"/>
    </source>
</evidence>
<reference evidence="2 3" key="1">
    <citation type="submission" date="2020-08" db="EMBL/GenBank/DDBJ databases">
        <title>Genomic Encyclopedia of Type Strains, Phase IV (KMG-IV): sequencing the most valuable type-strain genomes for metagenomic binning, comparative biology and taxonomic classification.</title>
        <authorList>
            <person name="Goeker M."/>
        </authorList>
    </citation>
    <scope>NUCLEOTIDE SEQUENCE [LARGE SCALE GENOMIC DNA]</scope>
    <source>
        <strain evidence="2 3">DSM 26723</strain>
    </source>
</reference>
<keyword evidence="2" id="KW-0378">Hydrolase</keyword>
<feature type="domain" description="DJ-1/PfpI" evidence="1">
    <location>
        <begin position="1"/>
        <end position="48"/>
    </location>
</feature>
<proteinExistence type="predicted"/>
<evidence type="ECO:0000313" key="3">
    <source>
        <dbReference type="Proteomes" id="UP000588068"/>
    </source>
</evidence>
<gene>
    <name evidence="2" type="ORF">HNQ60_004192</name>
</gene>
<sequence>MTSYKSIRTDVKNAGGNRVDKEVVVDRGIVTSRNPDDLDAFCAKILEEIEEGAHRRGHRKAG</sequence>
<protein>
    <submittedName>
        <fullName evidence="2">Putative intracellular protease/amidase</fullName>
    </submittedName>
</protein>
<keyword evidence="3" id="KW-1185">Reference proteome</keyword>
<name>A0A841HTI5_9GAMM</name>
<accession>A0A841HTI5</accession>
<dbReference type="InterPro" id="IPR002818">
    <property type="entry name" value="DJ-1/PfpI"/>
</dbReference>
<dbReference type="Pfam" id="PF01965">
    <property type="entry name" value="DJ-1_PfpI"/>
    <property type="match status" value="1"/>
</dbReference>